<dbReference type="RefSeq" id="WP_264986991.1">
    <property type="nucleotide sequence ID" value="NZ_BRZA01000001.1"/>
</dbReference>
<keyword evidence="2" id="KW-0812">Transmembrane</keyword>
<feature type="compositionally biased region" description="Low complexity" evidence="1">
    <location>
        <begin position="130"/>
        <end position="139"/>
    </location>
</feature>
<feature type="region of interest" description="Disordered" evidence="1">
    <location>
        <begin position="117"/>
        <end position="145"/>
    </location>
</feature>
<keyword evidence="2" id="KW-0472">Membrane</keyword>
<evidence type="ECO:0008006" key="5">
    <source>
        <dbReference type="Google" id="ProtNLM"/>
    </source>
</evidence>
<dbReference type="EMBL" id="BRZA01000001">
    <property type="protein sequence ID" value="GLC87259.1"/>
    <property type="molecule type" value="Genomic_DNA"/>
</dbReference>
<organism evidence="3 4">
    <name type="scientific">Lysinibacillus piscis</name>
    <dbReference type="NCBI Taxonomy" id="2518931"/>
    <lineage>
        <taxon>Bacteria</taxon>
        <taxon>Bacillati</taxon>
        <taxon>Bacillota</taxon>
        <taxon>Bacilli</taxon>
        <taxon>Bacillales</taxon>
        <taxon>Bacillaceae</taxon>
        <taxon>Lysinibacillus</taxon>
    </lineage>
</organism>
<sequence>MFSNKNSAPILLSALVLVLLFALYYFIVLPKKDEVQQLQNNITVLQQDMTNLQTQITMQKSTEKNTLENVFALQKKVPKDKDIAKLLLNLEEIELLSTSRIVGMQFNNYDAIVNESTLQDPSQPAEEEQANSSENETAEPPTSTIAIDTLPPELQMMTFNIDMAAMDADKLTIFLKELEALERVIRIDHVELALSGEEAELAETAPKAPTAKIQATTFYYEGE</sequence>
<accession>A0ABQ5NGT5</accession>
<dbReference type="Proteomes" id="UP001065593">
    <property type="component" value="Unassembled WGS sequence"/>
</dbReference>
<evidence type="ECO:0000256" key="2">
    <source>
        <dbReference type="SAM" id="Phobius"/>
    </source>
</evidence>
<reference evidence="3" key="1">
    <citation type="submission" date="2022-08" db="EMBL/GenBank/DDBJ databases">
        <title>Draft genome sequence of Lysinibacillus sp. strain KH24.</title>
        <authorList>
            <person name="Kanbe H."/>
            <person name="Itoh H."/>
        </authorList>
    </citation>
    <scope>NUCLEOTIDE SEQUENCE</scope>
    <source>
        <strain evidence="3">KH24</strain>
    </source>
</reference>
<comment type="caution">
    <text evidence="3">The sequence shown here is derived from an EMBL/GenBank/DDBJ whole genome shotgun (WGS) entry which is preliminary data.</text>
</comment>
<evidence type="ECO:0000256" key="1">
    <source>
        <dbReference type="SAM" id="MobiDB-lite"/>
    </source>
</evidence>
<proteinExistence type="predicted"/>
<keyword evidence="4" id="KW-1185">Reference proteome</keyword>
<evidence type="ECO:0000313" key="3">
    <source>
        <dbReference type="EMBL" id="GLC87259.1"/>
    </source>
</evidence>
<feature type="transmembrane region" description="Helical" evidence="2">
    <location>
        <begin position="6"/>
        <end position="27"/>
    </location>
</feature>
<keyword evidence="2" id="KW-1133">Transmembrane helix</keyword>
<evidence type="ECO:0000313" key="4">
    <source>
        <dbReference type="Proteomes" id="UP001065593"/>
    </source>
</evidence>
<gene>
    <name evidence="3" type="ORF">LYSBPC_03860</name>
</gene>
<name>A0ABQ5NGT5_9BACI</name>
<protein>
    <recommendedName>
        <fullName evidence="5">Pilus assembly protein PilO</fullName>
    </recommendedName>
</protein>